<dbReference type="PANTHER" id="PTHR34093">
    <property type="entry name" value="CHLORIDE CHANNEL CLIC-LIKE PROTEIN 1"/>
    <property type="match status" value="1"/>
</dbReference>
<sequence>MMKSVYILLINICFVLSNQQWLDPHDMNIPFSGSLSKTSNNGEFDQSQQCDCPKEINFSISHYKRLINMILSATSDDSAGVYKGHLYLNIPSEDYDILKSFADDINNKEDSAILRRLDQILSKSLTKPFYERVAKVFESWMDRIYFTFYSRSMAVFLSCLFMVFISYKLLKANLTIWSVIKYLLFVGWITDFAFTWINLLQEAEINRMADSLMYETIPPHCNPTKMNFWQYLKYSLGSKNDCRNYHQVIFKDNFWSIAPVTVISHQFGILIYTPASHLGQALGTFTSSLLSALPWGINLILLPLLLLFVAIIICISFSFLTETSFSLNFFHLIRLQFGNEQRRIMGDMLSGQNLNTFLNIAHRKMQLQQPIAN</sequence>
<dbReference type="PANTHER" id="PTHR34093:SF1">
    <property type="entry name" value="CHLORIDE CHANNEL CLIC-LIKE PROTEIN 1"/>
    <property type="match status" value="1"/>
</dbReference>
<keyword evidence="6 7" id="KW-0472">Membrane</keyword>
<evidence type="ECO:0000313" key="10">
    <source>
        <dbReference type="Proteomes" id="UP000801492"/>
    </source>
</evidence>
<evidence type="ECO:0000256" key="7">
    <source>
        <dbReference type="SAM" id="Phobius"/>
    </source>
</evidence>
<dbReference type="EMBL" id="VTPC01006793">
    <property type="protein sequence ID" value="KAF2894653.1"/>
    <property type="molecule type" value="Genomic_DNA"/>
</dbReference>
<evidence type="ECO:0000256" key="4">
    <source>
        <dbReference type="ARBA" id="ARBA00022692"/>
    </source>
</evidence>
<dbReference type="InterPro" id="IPR009231">
    <property type="entry name" value="Chloride_chnl_CLIC-like"/>
</dbReference>
<dbReference type="GO" id="GO:0016020">
    <property type="term" value="C:membrane"/>
    <property type="evidence" value="ECO:0007669"/>
    <property type="project" value="UniProtKB-SubCell"/>
</dbReference>
<protein>
    <recommendedName>
        <fullName evidence="3">Chloride channel CLIC-like protein 1</fullName>
    </recommendedName>
</protein>
<dbReference type="OrthoDB" id="6763876at2759"/>
<evidence type="ECO:0000256" key="3">
    <source>
        <dbReference type="ARBA" id="ARBA00015571"/>
    </source>
</evidence>
<dbReference type="Proteomes" id="UP000801492">
    <property type="component" value="Unassembled WGS sequence"/>
</dbReference>
<comment type="caution">
    <text evidence="9">The sequence shown here is derived from an EMBL/GenBank/DDBJ whole genome shotgun (WGS) entry which is preliminary data.</text>
</comment>
<feature type="transmembrane region" description="Helical" evidence="7">
    <location>
        <begin position="148"/>
        <end position="167"/>
    </location>
</feature>
<feature type="transmembrane region" description="Helical" evidence="7">
    <location>
        <begin position="179"/>
        <end position="199"/>
    </location>
</feature>
<proteinExistence type="inferred from homology"/>
<comment type="similarity">
    <text evidence="2">Belongs to the chloride channel MCLC family.</text>
</comment>
<gene>
    <name evidence="9" type="ORF">ILUMI_11514</name>
</gene>
<keyword evidence="8" id="KW-0732">Signal</keyword>
<feature type="transmembrane region" description="Helical" evidence="7">
    <location>
        <begin position="295"/>
        <end position="320"/>
    </location>
</feature>
<dbReference type="AlphaFoldDB" id="A0A8K0CVU5"/>
<keyword evidence="5 7" id="KW-1133">Transmembrane helix</keyword>
<feature type="signal peptide" evidence="8">
    <location>
        <begin position="1"/>
        <end position="17"/>
    </location>
</feature>
<feature type="transmembrane region" description="Helical" evidence="7">
    <location>
        <begin position="253"/>
        <end position="275"/>
    </location>
</feature>
<reference evidence="9" key="1">
    <citation type="submission" date="2019-08" db="EMBL/GenBank/DDBJ databases">
        <title>The genome of the North American firefly Photinus pyralis.</title>
        <authorList>
            <consortium name="Photinus pyralis genome working group"/>
            <person name="Fallon T.R."/>
            <person name="Sander Lower S.E."/>
            <person name="Weng J.-K."/>
        </authorList>
    </citation>
    <scope>NUCLEOTIDE SEQUENCE</scope>
    <source>
        <strain evidence="9">TRF0915ILg1</strain>
        <tissue evidence="9">Whole body</tissue>
    </source>
</reference>
<dbReference type="Pfam" id="PF05934">
    <property type="entry name" value="MCLC"/>
    <property type="match status" value="1"/>
</dbReference>
<evidence type="ECO:0000256" key="1">
    <source>
        <dbReference type="ARBA" id="ARBA00004141"/>
    </source>
</evidence>
<comment type="subcellular location">
    <subcellularLocation>
        <location evidence="1">Membrane</location>
        <topology evidence="1">Multi-pass membrane protein</topology>
    </subcellularLocation>
</comment>
<dbReference type="GO" id="GO:0005783">
    <property type="term" value="C:endoplasmic reticulum"/>
    <property type="evidence" value="ECO:0007669"/>
    <property type="project" value="TreeGrafter"/>
</dbReference>
<organism evidence="9 10">
    <name type="scientific">Ignelater luminosus</name>
    <name type="common">Cucubano</name>
    <name type="synonym">Pyrophorus luminosus</name>
    <dbReference type="NCBI Taxonomy" id="2038154"/>
    <lineage>
        <taxon>Eukaryota</taxon>
        <taxon>Metazoa</taxon>
        <taxon>Ecdysozoa</taxon>
        <taxon>Arthropoda</taxon>
        <taxon>Hexapoda</taxon>
        <taxon>Insecta</taxon>
        <taxon>Pterygota</taxon>
        <taxon>Neoptera</taxon>
        <taxon>Endopterygota</taxon>
        <taxon>Coleoptera</taxon>
        <taxon>Polyphaga</taxon>
        <taxon>Elateriformia</taxon>
        <taxon>Elateroidea</taxon>
        <taxon>Elateridae</taxon>
        <taxon>Agrypninae</taxon>
        <taxon>Pyrophorini</taxon>
        <taxon>Ignelater</taxon>
    </lineage>
</organism>
<keyword evidence="4 7" id="KW-0812">Transmembrane</keyword>
<name>A0A8K0CVU5_IGNLU</name>
<dbReference type="GO" id="GO:0005254">
    <property type="term" value="F:chloride channel activity"/>
    <property type="evidence" value="ECO:0007669"/>
    <property type="project" value="TreeGrafter"/>
</dbReference>
<accession>A0A8K0CVU5</accession>
<keyword evidence="10" id="KW-1185">Reference proteome</keyword>
<evidence type="ECO:0000256" key="8">
    <source>
        <dbReference type="SAM" id="SignalP"/>
    </source>
</evidence>
<evidence type="ECO:0000256" key="5">
    <source>
        <dbReference type="ARBA" id="ARBA00022989"/>
    </source>
</evidence>
<evidence type="ECO:0000313" key="9">
    <source>
        <dbReference type="EMBL" id="KAF2894653.1"/>
    </source>
</evidence>
<evidence type="ECO:0000256" key="6">
    <source>
        <dbReference type="ARBA" id="ARBA00023136"/>
    </source>
</evidence>
<evidence type="ECO:0000256" key="2">
    <source>
        <dbReference type="ARBA" id="ARBA00005944"/>
    </source>
</evidence>
<feature type="chain" id="PRO_5035435636" description="Chloride channel CLIC-like protein 1" evidence="8">
    <location>
        <begin position="18"/>
        <end position="373"/>
    </location>
</feature>